<accession>A0A8K0WUX9</accession>
<evidence type="ECO:0000313" key="11">
    <source>
        <dbReference type="Proteomes" id="UP000813444"/>
    </source>
</evidence>
<keyword evidence="1 6" id="KW-0645">Protease</keyword>
<proteinExistence type="inferred from homology"/>
<evidence type="ECO:0000256" key="3">
    <source>
        <dbReference type="ARBA" id="ARBA00022801"/>
    </source>
</evidence>
<keyword evidence="3 6" id="KW-0378">Hydrolase</keyword>
<comment type="caution">
    <text evidence="10">The sequence shown here is derived from an EMBL/GenBank/DDBJ whole genome shotgun (WGS) entry which is preliminary data.</text>
</comment>
<evidence type="ECO:0000256" key="1">
    <source>
        <dbReference type="ARBA" id="ARBA00022670"/>
    </source>
</evidence>
<evidence type="ECO:0000256" key="7">
    <source>
        <dbReference type="SAM" id="MobiDB-lite"/>
    </source>
</evidence>
<keyword evidence="2" id="KW-0479">Metal-binding</keyword>
<dbReference type="OrthoDB" id="7464992at2759"/>
<dbReference type="GO" id="GO:0006515">
    <property type="term" value="P:protein quality control for misfolded or incompletely synthesized proteins"/>
    <property type="evidence" value="ECO:0007669"/>
    <property type="project" value="TreeGrafter"/>
</dbReference>
<evidence type="ECO:0000256" key="8">
    <source>
        <dbReference type="SAM" id="Phobius"/>
    </source>
</evidence>
<evidence type="ECO:0000256" key="6">
    <source>
        <dbReference type="RuleBase" id="RU003983"/>
    </source>
</evidence>
<dbReference type="EMBL" id="JAGPNK010000002">
    <property type="protein sequence ID" value="KAH7326086.1"/>
    <property type="molecule type" value="Genomic_DNA"/>
</dbReference>
<dbReference type="Gene3D" id="3.30.2010.10">
    <property type="entry name" value="Metalloproteases ('zincins'), catalytic domain"/>
    <property type="match status" value="1"/>
</dbReference>
<comment type="cofactor">
    <cofactor evidence="6">
        <name>Zn(2+)</name>
        <dbReference type="ChEBI" id="CHEBI:29105"/>
    </cofactor>
    <text evidence="6">Binds 1 zinc ion per subunit.</text>
</comment>
<evidence type="ECO:0000256" key="5">
    <source>
        <dbReference type="ARBA" id="ARBA00023049"/>
    </source>
</evidence>
<dbReference type="InterPro" id="IPR051156">
    <property type="entry name" value="Mito/Outer_Membr_Metalloprot"/>
</dbReference>
<gene>
    <name evidence="10" type="ORF">B0I35DRAFT_421886</name>
</gene>
<feature type="transmembrane region" description="Helical" evidence="8">
    <location>
        <begin position="236"/>
        <end position="260"/>
    </location>
</feature>
<protein>
    <submittedName>
        <fullName evidence="10">Peptidase family M48-domain-containing protein</fullName>
    </submittedName>
</protein>
<dbReference type="GO" id="GO:0005743">
    <property type="term" value="C:mitochondrial inner membrane"/>
    <property type="evidence" value="ECO:0007669"/>
    <property type="project" value="TreeGrafter"/>
</dbReference>
<keyword evidence="4 6" id="KW-0862">Zinc</keyword>
<dbReference type="GO" id="GO:0004222">
    <property type="term" value="F:metalloendopeptidase activity"/>
    <property type="evidence" value="ECO:0007669"/>
    <property type="project" value="InterPro"/>
</dbReference>
<feature type="domain" description="Peptidase M48" evidence="9">
    <location>
        <begin position="149"/>
        <end position="333"/>
    </location>
</feature>
<evidence type="ECO:0000256" key="2">
    <source>
        <dbReference type="ARBA" id="ARBA00022723"/>
    </source>
</evidence>
<dbReference type="PANTHER" id="PTHR22726">
    <property type="entry name" value="METALLOENDOPEPTIDASE OMA1"/>
    <property type="match status" value="1"/>
</dbReference>
<dbReference type="Proteomes" id="UP000813444">
    <property type="component" value="Unassembled WGS sequence"/>
</dbReference>
<dbReference type="AlphaFoldDB" id="A0A8K0WUX9"/>
<dbReference type="CDD" id="cd07331">
    <property type="entry name" value="M48C_Oma1_like"/>
    <property type="match status" value="1"/>
</dbReference>
<name>A0A8K0WUX9_9HYPO</name>
<dbReference type="PROSITE" id="PS51257">
    <property type="entry name" value="PROKAR_LIPOPROTEIN"/>
    <property type="match status" value="1"/>
</dbReference>
<feature type="region of interest" description="Disordered" evidence="7">
    <location>
        <begin position="24"/>
        <end position="46"/>
    </location>
</feature>
<keyword evidence="11" id="KW-1185">Reference proteome</keyword>
<dbReference type="InterPro" id="IPR001915">
    <property type="entry name" value="Peptidase_M48"/>
</dbReference>
<keyword evidence="5 6" id="KW-0482">Metalloprotease</keyword>
<dbReference type="Pfam" id="PF01435">
    <property type="entry name" value="Peptidase_M48"/>
    <property type="match status" value="1"/>
</dbReference>
<organism evidence="10 11">
    <name type="scientific">Stachybotrys elegans</name>
    <dbReference type="NCBI Taxonomy" id="80388"/>
    <lineage>
        <taxon>Eukaryota</taxon>
        <taxon>Fungi</taxon>
        <taxon>Dikarya</taxon>
        <taxon>Ascomycota</taxon>
        <taxon>Pezizomycotina</taxon>
        <taxon>Sordariomycetes</taxon>
        <taxon>Hypocreomycetidae</taxon>
        <taxon>Hypocreales</taxon>
        <taxon>Stachybotryaceae</taxon>
        <taxon>Stachybotrys</taxon>
    </lineage>
</organism>
<dbReference type="GO" id="GO:0046872">
    <property type="term" value="F:metal ion binding"/>
    <property type="evidence" value="ECO:0007669"/>
    <property type="project" value="UniProtKB-KW"/>
</dbReference>
<sequence>MLSRNLVRMSRLARLQPSTAGIIGGASCSAPRSFSATRPRPSRDSQEEIRRRLLQNARPLVPHSVASRLTRAGSGRNSRRLVVCSMIAAVAFYVWNSETVPVTGRRRFNFIPDDWIIRTNRNAAQQVIRQLEATGHPILPEYDPRTILVKRVMQRLIPVSGLPHLDWEVFVMVDGGANAYVLPGGKVFVTTGILEVCRNEHALAAVLGHEIAHDTASHVAERMSAGWIANLTLGSLFFLAGALPGLALFGIWTSVGGFYLRDILYEFPMSRKQEQEADYIGLMMMAEACYDPRHAVKFWQRMVVMQQSAGTEVPEMLSTHPSNDSRVARIESWMPEAMRKLEESDCRGTKAYANEFRRALRRPIVIYNY</sequence>
<dbReference type="PANTHER" id="PTHR22726:SF1">
    <property type="entry name" value="METALLOENDOPEPTIDASE OMA1, MITOCHONDRIAL"/>
    <property type="match status" value="1"/>
</dbReference>
<dbReference type="GO" id="GO:0034982">
    <property type="term" value="P:mitochondrial protein processing"/>
    <property type="evidence" value="ECO:0007669"/>
    <property type="project" value="TreeGrafter"/>
</dbReference>
<evidence type="ECO:0000313" key="10">
    <source>
        <dbReference type="EMBL" id="KAH7326086.1"/>
    </source>
</evidence>
<comment type="similarity">
    <text evidence="6">Belongs to the peptidase M48 family.</text>
</comment>
<evidence type="ECO:0000256" key="4">
    <source>
        <dbReference type="ARBA" id="ARBA00022833"/>
    </source>
</evidence>
<keyword evidence="8" id="KW-0472">Membrane</keyword>
<keyword evidence="8" id="KW-1133">Transmembrane helix</keyword>
<reference evidence="10" key="1">
    <citation type="journal article" date="2021" name="Nat. Commun.">
        <title>Genetic determinants of endophytism in the Arabidopsis root mycobiome.</title>
        <authorList>
            <person name="Mesny F."/>
            <person name="Miyauchi S."/>
            <person name="Thiergart T."/>
            <person name="Pickel B."/>
            <person name="Atanasova L."/>
            <person name="Karlsson M."/>
            <person name="Huettel B."/>
            <person name="Barry K.W."/>
            <person name="Haridas S."/>
            <person name="Chen C."/>
            <person name="Bauer D."/>
            <person name="Andreopoulos W."/>
            <person name="Pangilinan J."/>
            <person name="LaButti K."/>
            <person name="Riley R."/>
            <person name="Lipzen A."/>
            <person name="Clum A."/>
            <person name="Drula E."/>
            <person name="Henrissat B."/>
            <person name="Kohler A."/>
            <person name="Grigoriev I.V."/>
            <person name="Martin F.M."/>
            <person name="Hacquard S."/>
        </authorList>
    </citation>
    <scope>NUCLEOTIDE SEQUENCE</scope>
    <source>
        <strain evidence="10">MPI-CAGE-CH-0235</strain>
    </source>
</reference>
<keyword evidence="8" id="KW-0812">Transmembrane</keyword>
<evidence type="ECO:0000259" key="9">
    <source>
        <dbReference type="Pfam" id="PF01435"/>
    </source>
</evidence>